<comment type="caution">
    <text evidence="2">The sequence shown here is derived from an EMBL/GenBank/DDBJ whole genome shotgun (WGS) entry which is preliminary data.</text>
</comment>
<evidence type="ECO:0000313" key="3">
    <source>
        <dbReference type="Proteomes" id="UP000050961"/>
    </source>
</evidence>
<sequence length="175" mass="20206">MLIILLAETAMFIFGVLGIVQAIKLNKINKEIRVFRIKERAKLTEDQIKKQQVYLKIHMSKFIVFIINIAIVFIIILLVLLGYSLRNLFDKSGSLVFFLISLLMLVVILCASFAQKSVARGQVIRKKYIDKYPDNPLKFFIYPDELLIQYRYVFKRAGILLLITSILAFIMGVIS</sequence>
<feature type="transmembrane region" description="Helical" evidence="1">
    <location>
        <begin position="6"/>
        <end position="23"/>
    </location>
</feature>
<dbReference type="PATRIC" id="fig|1423806.3.peg.937"/>
<keyword evidence="1" id="KW-0812">Transmembrane</keyword>
<dbReference type="RefSeq" id="WP_034988968.1">
    <property type="nucleotide sequence ID" value="NZ_AYZF01000002.1"/>
</dbReference>
<accession>A0A023CY71</accession>
<keyword evidence="1" id="KW-1133">Transmembrane helix</keyword>
<proteinExistence type="predicted"/>
<dbReference type="OrthoDB" id="2291795at2"/>
<organism evidence="2 3">
    <name type="scientific">Liquorilactobacillus sucicola DSM 21376 = JCM 15457</name>
    <dbReference type="NCBI Taxonomy" id="1423806"/>
    <lineage>
        <taxon>Bacteria</taxon>
        <taxon>Bacillati</taxon>
        <taxon>Bacillota</taxon>
        <taxon>Bacilli</taxon>
        <taxon>Lactobacillales</taxon>
        <taxon>Lactobacillaceae</taxon>
        <taxon>Liquorilactobacillus</taxon>
    </lineage>
</organism>
<dbReference type="EMBL" id="AYZF01000002">
    <property type="protein sequence ID" value="KRN07628.1"/>
    <property type="molecule type" value="Genomic_DNA"/>
</dbReference>
<reference evidence="2 3" key="1">
    <citation type="journal article" date="2015" name="Genome Announc.">
        <title>Expanding the biotechnology potential of lactobacilli through comparative genomics of 213 strains and associated genera.</title>
        <authorList>
            <person name="Sun Z."/>
            <person name="Harris H.M."/>
            <person name="McCann A."/>
            <person name="Guo C."/>
            <person name="Argimon S."/>
            <person name="Zhang W."/>
            <person name="Yang X."/>
            <person name="Jeffery I.B."/>
            <person name="Cooney J.C."/>
            <person name="Kagawa T.F."/>
            <person name="Liu W."/>
            <person name="Song Y."/>
            <person name="Salvetti E."/>
            <person name="Wrobel A."/>
            <person name="Rasinkangas P."/>
            <person name="Parkhill J."/>
            <person name="Rea M.C."/>
            <person name="O'Sullivan O."/>
            <person name="Ritari J."/>
            <person name="Douillard F.P."/>
            <person name="Paul Ross R."/>
            <person name="Yang R."/>
            <person name="Briner A.E."/>
            <person name="Felis G.E."/>
            <person name="de Vos W.M."/>
            <person name="Barrangou R."/>
            <person name="Klaenhammer T.R."/>
            <person name="Caufield P.W."/>
            <person name="Cui Y."/>
            <person name="Zhang H."/>
            <person name="O'Toole P.W."/>
        </authorList>
    </citation>
    <scope>NUCLEOTIDE SEQUENCE [LARGE SCALE GENOMIC DNA]</scope>
    <source>
        <strain evidence="2 3">DSM 21376</strain>
    </source>
</reference>
<feature type="transmembrane region" description="Helical" evidence="1">
    <location>
        <begin position="95"/>
        <end position="114"/>
    </location>
</feature>
<name>A0A023CY71_9LACO</name>
<keyword evidence="1" id="KW-0472">Membrane</keyword>
<evidence type="ECO:0000256" key="1">
    <source>
        <dbReference type="SAM" id="Phobius"/>
    </source>
</evidence>
<dbReference type="Proteomes" id="UP000050961">
    <property type="component" value="Unassembled WGS sequence"/>
</dbReference>
<keyword evidence="3" id="KW-1185">Reference proteome</keyword>
<protein>
    <submittedName>
        <fullName evidence="2">Uncharacterized protein</fullName>
    </submittedName>
</protein>
<gene>
    <name evidence="2" type="ORF">FD15_GL000919</name>
</gene>
<feature type="transmembrane region" description="Helical" evidence="1">
    <location>
        <begin position="62"/>
        <end position="83"/>
    </location>
</feature>
<evidence type="ECO:0000313" key="2">
    <source>
        <dbReference type="EMBL" id="KRN07628.1"/>
    </source>
</evidence>
<feature type="transmembrane region" description="Helical" evidence="1">
    <location>
        <begin position="157"/>
        <end position="174"/>
    </location>
</feature>
<dbReference type="AlphaFoldDB" id="A0A023CY71"/>